<dbReference type="InterPro" id="IPR051910">
    <property type="entry name" value="ComF/GntX_DNA_util-trans"/>
</dbReference>
<feature type="domain" description="Phosphoribosyltransferase" evidence="2">
    <location>
        <begin position="142"/>
        <end position="232"/>
    </location>
</feature>
<dbReference type="EMBL" id="RYZZ01000005">
    <property type="protein sequence ID" value="RUQ31426.1"/>
    <property type="molecule type" value="Genomic_DNA"/>
</dbReference>
<dbReference type="Gene3D" id="3.40.50.2020">
    <property type="match status" value="1"/>
</dbReference>
<dbReference type="RefSeq" id="WP_126863449.1">
    <property type="nucleotide sequence ID" value="NZ_JAUSTX010000004.1"/>
</dbReference>
<proteinExistence type="inferred from homology"/>
<dbReference type="SUPFAM" id="SSF53271">
    <property type="entry name" value="PRTase-like"/>
    <property type="match status" value="1"/>
</dbReference>
<dbReference type="Proteomes" id="UP000267430">
    <property type="component" value="Unassembled WGS sequence"/>
</dbReference>
<evidence type="ECO:0000259" key="2">
    <source>
        <dbReference type="Pfam" id="PF00156"/>
    </source>
</evidence>
<evidence type="ECO:0000313" key="3">
    <source>
        <dbReference type="EMBL" id="RUQ31426.1"/>
    </source>
</evidence>
<sequence>MFKRRNCIICDEEIQSPFTWKSIWTGTEDEKVCEDCNGKLSLITGEACQYCSRVLHDKYRQGPLCLDCVRWENDKEWSGYLEKNTSIFHYNDFLKEVIAKFKYRGDYALAEVFAPFVKEKLRDDHFDLVIPIPLSDERLKERGFNQAEAIAATATLETFDALLRIHTEKQSKKSRKERISLAQVFQVKDTKLVDGKKILLIDDIYTTGSTLRHAAKALKQSGATEITSLTLAR</sequence>
<keyword evidence="4" id="KW-1185">Reference proteome</keyword>
<gene>
    <name evidence="3" type="ORF">ELQ35_03500</name>
</gene>
<dbReference type="PANTHER" id="PTHR47505">
    <property type="entry name" value="DNA UTILIZATION PROTEIN YHGH"/>
    <property type="match status" value="1"/>
</dbReference>
<dbReference type="PANTHER" id="PTHR47505:SF1">
    <property type="entry name" value="DNA UTILIZATION PROTEIN YHGH"/>
    <property type="match status" value="1"/>
</dbReference>
<organism evidence="3 4">
    <name type="scientific">Peribacillus cavernae</name>
    <dbReference type="NCBI Taxonomy" id="1674310"/>
    <lineage>
        <taxon>Bacteria</taxon>
        <taxon>Bacillati</taxon>
        <taxon>Bacillota</taxon>
        <taxon>Bacilli</taxon>
        <taxon>Bacillales</taxon>
        <taxon>Bacillaceae</taxon>
        <taxon>Peribacillus</taxon>
    </lineage>
</organism>
<evidence type="ECO:0000313" key="4">
    <source>
        <dbReference type="Proteomes" id="UP000267430"/>
    </source>
</evidence>
<reference evidence="3 4" key="1">
    <citation type="submission" date="2018-12" db="EMBL/GenBank/DDBJ databases">
        <title>Bacillus chawlae sp. nov., Bacillus glennii sp. nov., and Bacillus saganii sp. nov. Isolated from the Vehicle Assembly Building at Kennedy Space Center where the Viking Spacecraft were Assembled.</title>
        <authorList>
            <person name="Seuylemezian A."/>
            <person name="Vaishampayan P."/>
        </authorList>
    </citation>
    <scope>NUCLEOTIDE SEQUENCE [LARGE SCALE GENOMIC DNA]</scope>
    <source>
        <strain evidence="3 4">L5</strain>
    </source>
</reference>
<comment type="similarity">
    <text evidence="1">Belongs to the ComF/GntX family.</text>
</comment>
<dbReference type="InterPro" id="IPR000836">
    <property type="entry name" value="PRTase_dom"/>
</dbReference>
<protein>
    <submittedName>
        <fullName evidence="3">ComF family protein</fullName>
    </submittedName>
</protein>
<dbReference type="AlphaFoldDB" id="A0A3S1BA04"/>
<name>A0A3S1BA04_9BACI</name>
<comment type="caution">
    <text evidence="3">The sequence shown here is derived from an EMBL/GenBank/DDBJ whole genome shotgun (WGS) entry which is preliminary data.</text>
</comment>
<dbReference type="CDD" id="cd06223">
    <property type="entry name" value="PRTases_typeI"/>
    <property type="match status" value="1"/>
</dbReference>
<dbReference type="Pfam" id="PF00156">
    <property type="entry name" value="Pribosyltran"/>
    <property type="match status" value="1"/>
</dbReference>
<evidence type="ECO:0000256" key="1">
    <source>
        <dbReference type="ARBA" id="ARBA00008007"/>
    </source>
</evidence>
<dbReference type="OrthoDB" id="9779910at2"/>
<accession>A0A3S1BA04</accession>
<dbReference type="InterPro" id="IPR029057">
    <property type="entry name" value="PRTase-like"/>
</dbReference>